<comment type="caution">
    <text evidence="2">The sequence shown here is derived from an EMBL/GenBank/DDBJ whole genome shotgun (WGS) entry which is preliminary data.</text>
</comment>
<organism evidence="2 3">
    <name type="scientific">Caerostris extrusa</name>
    <name type="common">Bark spider</name>
    <name type="synonym">Caerostris bankana</name>
    <dbReference type="NCBI Taxonomy" id="172846"/>
    <lineage>
        <taxon>Eukaryota</taxon>
        <taxon>Metazoa</taxon>
        <taxon>Ecdysozoa</taxon>
        <taxon>Arthropoda</taxon>
        <taxon>Chelicerata</taxon>
        <taxon>Arachnida</taxon>
        <taxon>Araneae</taxon>
        <taxon>Araneomorphae</taxon>
        <taxon>Entelegynae</taxon>
        <taxon>Araneoidea</taxon>
        <taxon>Araneidae</taxon>
        <taxon>Caerostris</taxon>
    </lineage>
</organism>
<dbReference type="EMBL" id="BPLR01000548">
    <property type="protein sequence ID" value="GIY95562.1"/>
    <property type="molecule type" value="Genomic_DNA"/>
</dbReference>
<evidence type="ECO:0000256" key="1">
    <source>
        <dbReference type="SAM" id="MobiDB-lite"/>
    </source>
</evidence>
<evidence type="ECO:0000313" key="2">
    <source>
        <dbReference type="EMBL" id="GIY95562.1"/>
    </source>
</evidence>
<feature type="region of interest" description="Disordered" evidence="1">
    <location>
        <begin position="23"/>
        <end position="53"/>
    </location>
</feature>
<reference evidence="2 3" key="1">
    <citation type="submission" date="2021-06" db="EMBL/GenBank/DDBJ databases">
        <title>Caerostris extrusa draft genome.</title>
        <authorList>
            <person name="Kono N."/>
            <person name="Arakawa K."/>
        </authorList>
    </citation>
    <scope>NUCLEOTIDE SEQUENCE [LARGE SCALE GENOMIC DNA]</scope>
</reference>
<protein>
    <submittedName>
        <fullName evidence="2">Uncharacterized protein</fullName>
    </submittedName>
</protein>
<name>A0AAV4XKD7_CAEEX</name>
<gene>
    <name evidence="2" type="ORF">CEXT_189491</name>
</gene>
<keyword evidence="3" id="KW-1185">Reference proteome</keyword>
<sequence>MRYINTARHRELRIIPLANIGLSNNPKTRIPPPNDIDNLPLSPRTSRGGTDHVTTTHRFESGRAITEAIPILCSLIQFSKC</sequence>
<evidence type="ECO:0000313" key="3">
    <source>
        <dbReference type="Proteomes" id="UP001054945"/>
    </source>
</evidence>
<dbReference type="AlphaFoldDB" id="A0AAV4XKD7"/>
<proteinExistence type="predicted"/>
<dbReference type="Proteomes" id="UP001054945">
    <property type="component" value="Unassembled WGS sequence"/>
</dbReference>
<accession>A0AAV4XKD7</accession>